<accession>A0A1H1FJ06</accession>
<dbReference type="Proteomes" id="UP000199627">
    <property type="component" value="Unassembled WGS sequence"/>
</dbReference>
<keyword evidence="1" id="KW-0472">Membrane</keyword>
<keyword evidence="1" id="KW-1133">Transmembrane helix</keyword>
<feature type="transmembrane region" description="Helical" evidence="1">
    <location>
        <begin position="31"/>
        <end position="52"/>
    </location>
</feature>
<organism evidence="2 3">
    <name type="scientific">Chryseobacterium soldanellicola</name>
    <dbReference type="NCBI Taxonomy" id="311333"/>
    <lineage>
        <taxon>Bacteria</taxon>
        <taxon>Pseudomonadati</taxon>
        <taxon>Bacteroidota</taxon>
        <taxon>Flavobacteriia</taxon>
        <taxon>Flavobacteriales</taxon>
        <taxon>Weeksellaceae</taxon>
        <taxon>Chryseobacterium group</taxon>
        <taxon>Chryseobacterium</taxon>
    </lineage>
</organism>
<dbReference type="EMBL" id="FNKL01000004">
    <property type="protein sequence ID" value="SDR00824.1"/>
    <property type="molecule type" value="Genomic_DNA"/>
</dbReference>
<evidence type="ECO:0000256" key="1">
    <source>
        <dbReference type="SAM" id="Phobius"/>
    </source>
</evidence>
<sequence length="137" mass="15615">MVLKVSKISLIALIFKIAYICHSFMQKTVKHFFVFSLLLIFLSNVSGISVCVEHAKHSTSKNTEKKNSKEEKGAVFSQDDQCQCALHLQMNTCLIPDIQNIDFALQNIDHSVILHSKAVEYRRLIDYFSSRAPPHFS</sequence>
<keyword evidence="1" id="KW-0812">Transmembrane</keyword>
<keyword evidence="3" id="KW-1185">Reference proteome</keyword>
<feature type="transmembrane region" description="Helical" evidence="1">
    <location>
        <begin position="7"/>
        <end position="25"/>
    </location>
</feature>
<protein>
    <submittedName>
        <fullName evidence="2">Uncharacterized protein</fullName>
    </submittedName>
</protein>
<dbReference type="AlphaFoldDB" id="A0A1H1FJ06"/>
<gene>
    <name evidence="2" type="ORF">SAMN05421664_3090</name>
</gene>
<proteinExistence type="predicted"/>
<name>A0A1H1FJ06_9FLAO</name>
<evidence type="ECO:0000313" key="3">
    <source>
        <dbReference type="Proteomes" id="UP000199627"/>
    </source>
</evidence>
<evidence type="ECO:0000313" key="2">
    <source>
        <dbReference type="EMBL" id="SDR00824.1"/>
    </source>
</evidence>
<dbReference type="STRING" id="311333.SAMN05421664_3090"/>
<reference evidence="3" key="1">
    <citation type="submission" date="2016-10" db="EMBL/GenBank/DDBJ databases">
        <authorList>
            <person name="Varghese N."/>
            <person name="Submissions S."/>
        </authorList>
    </citation>
    <scope>NUCLEOTIDE SEQUENCE [LARGE SCALE GENOMIC DNA]</scope>
    <source>
        <strain evidence="3">DSM 17072</strain>
    </source>
</reference>